<reference evidence="3" key="1">
    <citation type="submission" date="2019-12" db="EMBL/GenBank/DDBJ databases">
        <title>High-Quality draft genome sequences of three cyanobacteria isolated from the limestone walls of the Old Cathedral of Coimbra.</title>
        <authorList>
            <person name="Tiago I."/>
            <person name="Soares F."/>
            <person name="Portugal A."/>
        </authorList>
    </citation>
    <scope>NUCLEOTIDE SEQUENCE</scope>
    <source>
        <strain evidence="3">A</strain>
    </source>
</reference>
<organism evidence="3 4">
    <name type="scientific">Myxacorys almedinensis A</name>
    <dbReference type="NCBI Taxonomy" id="2690445"/>
    <lineage>
        <taxon>Bacteria</taxon>
        <taxon>Bacillati</taxon>
        <taxon>Cyanobacteriota</taxon>
        <taxon>Cyanophyceae</taxon>
        <taxon>Leptolyngbyales</taxon>
        <taxon>Leptolyngbyaceae</taxon>
        <taxon>Myxacorys</taxon>
        <taxon>Myxacorys almedinensis</taxon>
    </lineage>
</organism>
<dbReference type="SUPFAM" id="SSF54593">
    <property type="entry name" value="Glyoxalase/Bleomycin resistance protein/Dihydroxybiphenyl dioxygenase"/>
    <property type="match status" value="1"/>
</dbReference>
<dbReference type="PROSITE" id="PS51819">
    <property type="entry name" value="VOC"/>
    <property type="match status" value="1"/>
</dbReference>
<proteinExistence type="predicted"/>
<dbReference type="InterPro" id="IPR051332">
    <property type="entry name" value="Fosfomycin_Res_Enzymes"/>
</dbReference>
<dbReference type="PANTHER" id="PTHR36113">
    <property type="entry name" value="LYASE, PUTATIVE-RELATED-RELATED"/>
    <property type="match status" value="1"/>
</dbReference>
<dbReference type="PANTHER" id="PTHR36113:SF1">
    <property type="entry name" value="GLYOXALASE_BLEOMYCIN RESISTANCE PROTEIN_DIOXYGENASE"/>
    <property type="match status" value="1"/>
</dbReference>
<keyword evidence="4" id="KW-1185">Reference proteome</keyword>
<dbReference type="Gene3D" id="3.10.180.10">
    <property type="entry name" value="2,3-Dihydroxybiphenyl 1,2-Dioxygenase, domain 1"/>
    <property type="match status" value="1"/>
</dbReference>
<dbReference type="InterPro" id="IPR029068">
    <property type="entry name" value="Glyas_Bleomycin-R_OHBP_Dase"/>
</dbReference>
<evidence type="ECO:0000259" key="2">
    <source>
        <dbReference type="PROSITE" id="PS51819"/>
    </source>
</evidence>
<name>A0A8J7Z2D2_9CYAN</name>
<keyword evidence="1" id="KW-0479">Metal-binding</keyword>
<dbReference type="CDD" id="cd06587">
    <property type="entry name" value="VOC"/>
    <property type="match status" value="1"/>
</dbReference>
<dbReference type="GO" id="GO:0046872">
    <property type="term" value="F:metal ion binding"/>
    <property type="evidence" value="ECO:0007669"/>
    <property type="project" value="UniProtKB-KW"/>
</dbReference>
<dbReference type="InterPro" id="IPR018146">
    <property type="entry name" value="Glyoxalase_1_CS"/>
</dbReference>
<protein>
    <submittedName>
        <fullName evidence="3">VOC family protein</fullName>
    </submittedName>
</protein>
<dbReference type="AlphaFoldDB" id="A0A8J7Z2D2"/>
<evidence type="ECO:0000313" key="3">
    <source>
        <dbReference type="EMBL" id="NDJ16526.1"/>
    </source>
</evidence>
<evidence type="ECO:0000256" key="1">
    <source>
        <dbReference type="ARBA" id="ARBA00022723"/>
    </source>
</evidence>
<dbReference type="InterPro" id="IPR004360">
    <property type="entry name" value="Glyas_Fos-R_dOase_dom"/>
</dbReference>
<dbReference type="InterPro" id="IPR037523">
    <property type="entry name" value="VOC_core"/>
</dbReference>
<feature type="domain" description="VOC" evidence="2">
    <location>
        <begin position="26"/>
        <end position="158"/>
    </location>
</feature>
<dbReference type="GO" id="GO:0004462">
    <property type="term" value="F:lactoylglutathione lyase activity"/>
    <property type="evidence" value="ECO:0007669"/>
    <property type="project" value="InterPro"/>
</dbReference>
<comment type="caution">
    <text evidence="3">The sequence shown here is derived from an EMBL/GenBank/DDBJ whole genome shotgun (WGS) entry which is preliminary data.</text>
</comment>
<sequence>MRETPIGLKSMISLSPTPALTGCLRSVHHIALNVRDMQASRHFYGTVLGLHQLQGADVPETLQAEVASGKVTNFRTPDGVIVDLFWEPELLPPDPDPKAAFTRANHLAFDIAPELFEQAIAVLHAHQVLIDHGPVSRPTGRGVYFYDPDGFMLEIRCNQA</sequence>
<evidence type="ECO:0000313" key="4">
    <source>
        <dbReference type="Proteomes" id="UP000646053"/>
    </source>
</evidence>
<dbReference type="EMBL" id="WVIE01000004">
    <property type="protein sequence ID" value="NDJ16526.1"/>
    <property type="molecule type" value="Genomic_DNA"/>
</dbReference>
<dbReference type="Proteomes" id="UP000646053">
    <property type="component" value="Unassembled WGS sequence"/>
</dbReference>
<dbReference type="Pfam" id="PF00903">
    <property type="entry name" value="Glyoxalase"/>
    <property type="match status" value="1"/>
</dbReference>
<dbReference type="PROSITE" id="PS51257">
    <property type="entry name" value="PROKAR_LIPOPROTEIN"/>
    <property type="match status" value="1"/>
</dbReference>
<gene>
    <name evidence="3" type="ORF">GS601_04335</name>
</gene>
<accession>A0A8J7Z2D2</accession>
<dbReference type="PROSITE" id="PS00934">
    <property type="entry name" value="GLYOXALASE_I_1"/>
    <property type="match status" value="1"/>
</dbReference>